<feature type="transmembrane region" description="Helical" evidence="1">
    <location>
        <begin position="176"/>
        <end position="195"/>
    </location>
</feature>
<sequence>MPGRYHLRAIGYKEYRPYVDFTSFCWNLDCPSPGSDVDFLNINLDLMNSTAEIVQLDLDIDDTIEMISNGSADISVQAVRQTLERMQKVCTKTLFGISFTLANRQELSFWVDFATPTGYLYHGYFIKEVPQLEVVDYILSSFDFDVVVLLALCGLSVGVLLYWYTRLFRTNRRSVFNWIWITSQGLVHICLINQFNLRISGPTSARILAAIWLWFSFAIIIYYQAKLRSFFALSHKRGTIFTNFDGVLDAVQYKGWTMVIQERGYTPYLFCKPHQCERLNGLKNRILHLDRSKDMLDYVALDRHVGFGALPYDTDQYPIVVFERKRSVLFVTDVDIAPEYLAFALNKLDNIRNRYAIPYEQYVENPREKEHIILKFAHVRALFYSWLILTAVSFLSFVAERLFHPFRHEIRSILCGFRYSLRIRSSVIANPVDNRLEKLQYTIRNRIQNIWNNYGMASSWIEIPQFHMAKMVNFVASKPLTTSP</sequence>
<feature type="transmembrane region" description="Helical" evidence="1">
    <location>
        <begin position="107"/>
        <end position="126"/>
    </location>
</feature>
<feature type="transmembrane region" description="Helical" evidence="1">
    <location>
        <begin position="146"/>
        <end position="164"/>
    </location>
</feature>
<dbReference type="PANTHER" id="PTHR22714:SF8">
    <property type="entry name" value="PROTEIN CBG02446"/>
    <property type="match status" value="1"/>
</dbReference>
<dbReference type="STRING" id="53326.A0A016T8F2"/>
<evidence type="ECO:0000313" key="3">
    <source>
        <dbReference type="Proteomes" id="UP000024635"/>
    </source>
</evidence>
<dbReference type="InterPro" id="IPR040128">
    <property type="entry name" value="T25E4.2-like"/>
</dbReference>
<evidence type="ECO:0000256" key="1">
    <source>
        <dbReference type="SAM" id="Phobius"/>
    </source>
</evidence>
<protein>
    <submittedName>
        <fullName evidence="2">Uncharacterized protein</fullName>
    </submittedName>
</protein>
<dbReference type="OrthoDB" id="5784654at2759"/>
<organism evidence="2 3">
    <name type="scientific">Ancylostoma ceylanicum</name>
    <dbReference type="NCBI Taxonomy" id="53326"/>
    <lineage>
        <taxon>Eukaryota</taxon>
        <taxon>Metazoa</taxon>
        <taxon>Ecdysozoa</taxon>
        <taxon>Nematoda</taxon>
        <taxon>Chromadorea</taxon>
        <taxon>Rhabditida</taxon>
        <taxon>Rhabditina</taxon>
        <taxon>Rhabditomorpha</taxon>
        <taxon>Strongyloidea</taxon>
        <taxon>Ancylostomatidae</taxon>
        <taxon>Ancylostomatinae</taxon>
        <taxon>Ancylostoma</taxon>
    </lineage>
</organism>
<accession>A0A016T8F2</accession>
<proteinExistence type="predicted"/>
<keyword evidence="1" id="KW-0812">Transmembrane</keyword>
<feature type="transmembrane region" description="Helical" evidence="1">
    <location>
        <begin position="207"/>
        <end position="225"/>
    </location>
</feature>
<keyword evidence="1" id="KW-0472">Membrane</keyword>
<feature type="transmembrane region" description="Helical" evidence="1">
    <location>
        <begin position="381"/>
        <end position="399"/>
    </location>
</feature>
<gene>
    <name evidence="2" type="primary">Acey_s0124.g1238</name>
    <name evidence="2" type="synonym">Acey-T25E4.2</name>
    <name evidence="2" type="ORF">Y032_0124g1238</name>
</gene>
<evidence type="ECO:0000313" key="2">
    <source>
        <dbReference type="EMBL" id="EYB99243.1"/>
    </source>
</evidence>
<name>A0A016T8F2_9BILA</name>
<comment type="caution">
    <text evidence="2">The sequence shown here is derived from an EMBL/GenBank/DDBJ whole genome shotgun (WGS) entry which is preliminary data.</text>
</comment>
<dbReference type="EMBL" id="JARK01001460">
    <property type="protein sequence ID" value="EYB99243.1"/>
    <property type="molecule type" value="Genomic_DNA"/>
</dbReference>
<dbReference type="PANTHER" id="PTHR22714">
    <property type="entry name" value="PROTEIN CBG02446-RELATED"/>
    <property type="match status" value="1"/>
</dbReference>
<keyword evidence="3" id="KW-1185">Reference proteome</keyword>
<dbReference type="AlphaFoldDB" id="A0A016T8F2"/>
<dbReference type="Proteomes" id="UP000024635">
    <property type="component" value="Unassembled WGS sequence"/>
</dbReference>
<keyword evidence="1" id="KW-1133">Transmembrane helix</keyword>
<reference evidence="3" key="1">
    <citation type="journal article" date="2015" name="Nat. Genet.">
        <title>The genome and transcriptome of the zoonotic hookworm Ancylostoma ceylanicum identify infection-specific gene families.</title>
        <authorList>
            <person name="Schwarz E.M."/>
            <person name="Hu Y."/>
            <person name="Antoshechkin I."/>
            <person name="Miller M.M."/>
            <person name="Sternberg P.W."/>
            <person name="Aroian R.V."/>
        </authorList>
    </citation>
    <scope>NUCLEOTIDE SEQUENCE</scope>
    <source>
        <strain evidence="3">HY135</strain>
    </source>
</reference>